<feature type="domain" description="LamG-like jellyroll fold" evidence="5">
    <location>
        <begin position="580"/>
        <end position="720"/>
    </location>
</feature>
<gene>
    <name evidence="6" type="ORF">F1003_04715</name>
</gene>
<proteinExistence type="predicted"/>
<organism evidence="6 7">
    <name type="scientific">Winogradskyella ouciana</name>
    <dbReference type="NCBI Taxonomy" id="2608631"/>
    <lineage>
        <taxon>Bacteria</taxon>
        <taxon>Pseudomonadati</taxon>
        <taxon>Bacteroidota</taxon>
        <taxon>Flavobacteriia</taxon>
        <taxon>Flavobacteriales</taxon>
        <taxon>Flavobacteriaceae</taxon>
        <taxon>Winogradskyella</taxon>
    </lineage>
</organism>
<feature type="region of interest" description="Disordered" evidence="3">
    <location>
        <begin position="280"/>
        <end position="312"/>
    </location>
</feature>
<dbReference type="InterPro" id="IPR026444">
    <property type="entry name" value="Secre_tail"/>
</dbReference>
<dbReference type="Proteomes" id="UP000447545">
    <property type="component" value="Unassembled WGS sequence"/>
</dbReference>
<dbReference type="SUPFAM" id="SSF49899">
    <property type="entry name" value="Concanavalin A-like lectins/glucanases"/>
    <property type="match status" value="1"/>
</dbReference>
<evidence type="ECO:0000256" key="1">
    <source>
        <dbReference type="ARBA" id="ARBA00022729"/>
    </source>
</evidence>
<feature type="region of interest" description="Disordered" evidence="3">
    <location>
        <begin position="382"/>
        <end position="404"/>
    </location>
</feature>
<protein>
    <submittedName>
        <fullName evidence="6">T9SS type A sorting domain-containing protein</fullName>
    </submittedName>
</protein>
<feature type="region of interest" description="Disordered" evidence="3">
    <location>
        <begin position="516"/>
        <end position="538"/>
    </location>
</feature>
<evidence type="ECO:0000313" key="6">
    <source>
        <dbReference type="EMBL" id="MTE26229.1"/>
    </source>
</evidence>
<sequence length="1425" mass="155463">MYKRLLIFSLFSMIVSLNAQTNAPSIQSGVTFQWSNNQTHQNQPATIASVTVNGNVYFDFGVPTGYEMTQLGPSGHGFNNIRLNGVRIENTSASATWNSNALIAFQSLNLNNYFECNGNGDNICDDYTAETTTDSQRQTLTYDGGIISSSSGVIAITERNANNCYHLEFFGIPVDGGPEQSLGETFVNNAGGTFYGFGGTGSSSSLGTAGALNPPPTGSDYWLSDRVIENRGTIGIAIFYLDDIAPTGSLITKATITAATNDNGDGKMFILTLPDYDKDGRSDVDDLDDDNDGVKDTDESNGIDPSADHDIDGTPNYMDPNFCILNASGICANLDADSDGVPNHFDLDSDNDGIPDVIESGGTDTGVTLIFARDGLADGKVGTTSTTDGIPQSAGTGTNPLNTDGTGNYDFLDIDSDDDGIPDNVEMQPTIGYVSPSGAGNGITDSNGDGIDDNYGVSFPIEDTDSDGLYDYLDLDSDNDGLLDIEENGMANSITTFSDSDDDGLDNNFEGINSIDANDVNDEINNPSASVLPDTDGDLNSGGDLDYRDLFNINPPDKATIDFDGDDDYLSGDSLLEGLGELTIMAWVKIDPSNSGNTYATIAGEGDGCRLYVQNGNKLIFGIRTALGSTAVQSINVDYGEWHHVVGTFSNITGEQIIYVDGQERRRFTSSGLIGKTIVPLSSWNDRFEIGRLSSDVVNQQYFPGNIDEVRVFGTALSDEQIQQMVYQEIESEGGNVKGKVTPKQIKDTKTLQTVPWSSLMGYWPMTDIKSSTTTDHSGNGRTLKLMNIRTVQEQTAPMPYETGGNGDWTNEGTWLHGDVWDIEDVPSNKDWGIVHIKHNVTSSASHTNLALLIDSDRTLTMNGDNKVENNWYLELNGTLDLMDDSQLVQTVTSDLVTSASGRVKRRQEGTNNKYWYNYWASPVGGQGATSLTDNNTTNNNPNNSGHSLNMLKKADGSSFQFTDSYDETGKISRFWLYKYQNGVTYYDYEGFDENTALQPGVGYTQKGTGISGSEQQYLFEGKPNNGTIVVPVTDTGGSGSVPAVSKTDYLLGNPYPSALDIHEFIDDNIGVIDGTIQLWQQWSGSSHYLDEYNGGYAQVNKLGSVRAYQFVGIEGETNGSQDGTKTPSRYLPVGQGFMTEIENSGNIVFKNSQRVFIKESDANGSYNNGSVFFRGTSNSQNVTEQQNSEPEEDPMQKIRLEFNSVDGPATRRELLLGFSEDTSDDYDYGYDSKNVEEYSDDLNLALEDELMTMQAYGPITEDKVVPLVLKTSGSYNYTIKVSEMENIPEAQELYIKDNLTGEYFDLRNEEQPFEFSSEEGEFNDRLEIVFQQQQSETLSQIEENIEDINLYYAIGRKKIVVLNPTSEDLKSMEIINMLGQSVARIGTFEGSYNEYGLPQLSAGTYIVNLTTETGASMTKKFIVK</sequence>
<accession>A0A7K1GEE3</accession>
<feature type="region of interest" description="Disordered" evidence="3">
    <location>
        <begin position="1174"/>
        <end position="1195"/>
    </location>
</feature>
<keyword evidence="7" id="KW-1185">Reference proteome</keyword>
<dbReference type="InterPro" id="IPR006558">
    <property type="entry name" value="LamG-like"/>
</dbReference>
<feature type="compositionally biased region" description="Low complexity" evidence="3">
    <location>
        <begin position="933"/>
        <end position="944"/>
    </location>
</feature>
<dbReference type="Pfam" id="PF13385">
    <property type="entry name" value="Laminin_G_3"/>
    <property type="match status" value="1"/>
</dbReference>
<evidence type="ECO:0000256" key="3">
    <source>
        <dbReference type="SAM" id="MobiDB-lite"/>
    </source>
</evidence>
<name>A0A7K1GEE3_9FLAO</name>
<dbReference type="GO" id="GO:0005975">
    <property type="term" value="P:carbohydrate metabolic process"/>
    <property type="evidence" value="ECO:0007669"/>
    <property type="project" value="UniProtKB-ARBA"/>
</dbReference>
<evidence type="ECO:0000313" key="7">
    <source>
        <dbReference type="Proteomes" id="UP000447545"/>
    </source>
</evidence>
<reference evidence="6 7" key="1">
    <citation type="submission" date="2019-11" db="EMBL/GenBank/DDBJ databases">
        <title>Winogradskyella ouciana sp. nov., isolated from the hadal seawater of the Mariana Trench.</title>
        <authorList>
            <person name="Liu R."/>
        </authorList>
    </citation>
    <scope>NUCLEOTIDE SEQUENCE [LARGE SCALE GENOMIC DNA]</scope>
    <source>
        <strain evidence="6 7">ZXX205</strain>
    </source>
</reference>
<dbReference type="SMART" id="SM00560">
    <property type="entry name" value="LamGL"/>
    <property type="match status" value="1"/>
</dbReference>
<feature type="chain" id="PRO_5029760314" evidence="4">
    <location>
        <begin position="20"/>
        <end position="1425"/>
    </location>
</feature>
<dbReference type="InterPro" id="IPR013320">
    <property type="entry name" value="ConA-like_dom_sf"/>
</dbReference>
<comment type="caution">
    <text evidence="6">The sequence shown here is derived from an EMBL/GenBank/DDBJ whole genome shotgun (WGS) entry which is preliminary data.</text>
</comment>
<dbReference type="EMBL" id="WJYA01000004">
    <property type="protein sequence ID" value="MTE26229.1"/>
    <property type="molecule type" value="Genomic_DNA"/>
</dbReference>
<dbReference type="Gene3D" id="2.60.120.200">
    <property type="match status" value="1"/>
</dbReference>
<dbReference type="NCBIfam" id="TIGR04183">
    <property type="entry name" value="Por_Secre_tail"/>
    <property type="match status" value="1"/>
</dbReference>
<dbReference type="GO" id="GO:0004553">
    <property type="term" value="F:hydrolase activity, hydrolyzing O-glycosyl compounds"/>
    <property type="evidence" value="ECO:0007669"/>
    <property type="project" value="UniProtKB-ARBA"/>
</dbReference>
<feature type="signal peptide" evidence="4">
    <location>
        <begin position="1"/>
        <end position="19"/>
    </location>
</feature>
<feature type="region of interest" description="Disordered" evidence="3">
    <location>
        <begin position="928"/>
        <end position="950"/>
    </location>
</feature>
<dbReference type="RefSeq" id="WP_155088068.1">
    <property type="nucleotide sequence ID" value="NZ_WJYA01000004.1"/>
</dbReference>
<evidence type="ECO:0000259" key="5">
    <source>
        <dbReference type="SMART" id="SM00560"/>
    </source>
</evidence>
<feature type="compositionally biased region" description="Polar residues" evidence="3">
    <location>
        <begin position="1174"/>
        <end position="1189"/>
    </location>
</feature>
<evidence type="ECO:0000256" key="2">
    <source>
        <dbReference type="ARBA" id="ARBA00023157"/>
    </source>
</evidence>
<evidence type="ECO:0000256" key="4">
    <source>
        <dbReference type="SAM" id="SignalP"/>
    </source>
</evidence>
<keyword evidence="1 4" id="KW-0732">Signal</keyword>
<keyword evidence="2" id="KW-1015">Disulfide bond</keyword>